<reference evidence="1 2" key="1">
    <citation type="submission" date="2022-12" db="EMBL/GenBank/DDBJ databases">
        <title>Sphingomonas abieness sp. nov., an endophytic bacterium isolated from Abies koreana.</title>
        <authorList>
            <person name="Jiang L."/>
            <person name="Lee J."/>
        </authorList>
    </citation>
    <scope>NUCLEOTIDE SEQUENCE [LARGE SCALE GENOMIC DNA]</scope>
    <source>
        <strain evidence="2">PAMB 00755</strain>
    </source>
</reference>
<proteinExistence type="predicted"/>
<accession>A0ABY7NI26</accession>
<dbReference type="Proteomes" id="UP001210865">
    <property type="component" value="Chromosome"/>
</dbReference>
<protein>
    <submittedName>
        <fullName evidence="1">Uncharacterized protein</fullName>
    </submittedName>
</protein>
<evidence type="ECO:0000313" key="2">
    <source>
        <dbReference type="Proteomes" id="UP001210865"/>
    </source>
</evidence>
<organism evidence="1 2">
    <name type="scientific">Sphingomonas abietis</name>
    <dbReference type="NCBI Taxonomy" id="3012344"/>
    <lineage>
        <taxon>Bacteria</taxon>
        <taxon>Pseudomonadati</taxon>
        <taxon>Pseudomonadota</taxon>
        <taxon>Alphaproteobacteria</taxon>
        <taxon>Sphingomonadales</taxon>
        <taxon>Sphingomonadaceae</taxon>
        <taxon>Sphingomonas</taxon>
    </lineage>
</organism>
<name>A0ABY7NI26_9SPHN</name>
<evidence type="ECO:0000313" key="1">
    <source>
        <dbReference type="EMBL" id="WBO21139.1"/>
    </source>
</evidence>
<sequence>MAGGHGEGAVAGGIAARHDATIVGHRGGPPLVAVDASVLSARKPFNFLSAFRGQEQGRPGIEAAIGDAIRPTQGGQIVNPRFPT</sequence>
<dbReference type="RefSeq" id="WP_270075788.1">
    <property type="nucleotide sequence ID" value="NZ_CP115174.1"/>
</dbReference>
<dbReference type="EMBL" id="CP115174">
    <property type="protein sequence ID" value="WBO21139.1"/>
    <property type="molecule type" value="Genomic_DNA"/>
</dbReference>
<keyword evidence="2" id="KW-1185">Reference proteome</keyword>
<gene>
    <name evidence="1" type="ORF">PBT88_13135</name>
</gene>